<dbReference type="Proteomes" id="UP001150904">
    <property type="component" value="Unassembled WGS sequence"/>
</dbReference>
<keyword evidence="4" id="KW-1185">Reference proteome</keyword>
<feature type="signal peptide" evidence="1">
    <location>
        <begin position="1"/>
        <end position="22"/>
    </location>
</feature>
<reference evidence="3" key="2">
    <citation type="journal article" date="2023" name="IMA Fungus">
        <title>Comparative genomic study of the Penicillium genus elucidates a diverse pangenome and 15 lateral gene transfer events.</title>
        <authorList>
            <person name="Petersen C."/>
            <person name="Sorensen T."/>
            <person name="Nielsen M.R."/>
            <person name="Sondergaard T.E."/>
            <person name="Sorensen J.L."/>
            <person name="Fitzpatrick D.A."/>
            <person name="Frisvad J.C."/>
            <person name="Nielsen K.L."/>
        </authorList>
    </citation>
    <scope>NUCLEOTIDE SEQUENCE</scope>
    <source>
        <strain evidence="3">IBT 15544</strain>
    </source>
</reference>
<keyword evidence="1" id="KW-0732">Signal</keyword>
<feature type="chain" id="PRO_5040849675" description="Apple domain-containing protein" evidence="1">
    <location>
        <begin position="23"/>
        <end position="390"/>
    </location>
</feature>
<protein>
    <recommendedName>
        <fullName evidence="2">Apple domain-containing protein</fullName>
    </recommendedName>
</protein>
<dbReference type="OrthoDB" id="5054768at2759"/>
<dbReference type="InterPro" id="IPR003609">
    <property type="entry name" value="Pan_app"/>
</dbReference>
<evidence type="ECO:0000313" key="4">
    <source>
        <dbReference type="Proteomes" id="UP001150904"/>
    </source>
</evidence>
<evidence type="ECO:0000256" key="1">
    <source>
        <dbReference type="SAM" id="SignalP"/>
    </source>
</evidence>
<gene>
    <name evidence="3" type="ORF">N7498_006346</name>
</gene>
<dbReference type="GeneID" id="83180709"/>
<dbReference type="EMBL" id="JAPQKR010000013">
    <property type="protein sequence ID" value="KAJ5201683.1"/>
    <property type="molecule type" value="Genomic_DNA"/>
</dbReference>
<dbReference type="Pfam" id="PF00024">
    <property type="entry name" value="PAN_1"/>
    <property type="match status" value="1"/>
</dbReference>
<evidence type="ECO:0000313" key="3">
    <source>
        <dbReference type="EMBL" id="KAJ5201683.1"/>
    </source>
</evidence>
<sequence length="390" mass="43175">MRRVLQVLACCLICPLIVSAEADPKYNASFPFRPSNVTGLTELYLWVGSYYNATTKIEFTPKIGSTTNTSVCKNLQGQTFTAEFQSFLAITERGPYNAGSNPVNALLTLWNSGTNLSSLSSSTTTFPWTSSSLRWYLESAPWVLYATNTTTESDSPTALHDIFNLTLSPRAKEAPYNLTGIIKNADARLDTFDLDLRSCNTSIESSQNYMSLIDRDWSNNAGWNWTYPSVDLQFDSQTANFTVNGYAAAFPYWLSSTASGEHRQLGPDEVQGTIKISFFGVIDPYHSDTLVNTSTTPTWLRTVGFGNNSMNIGYDSGALGWPRASHWEATKRHGTAWFGKLDAKPPKECTEPCASYLGCQSVNFHQRTKKCYLGKRTSKPTLDAPSWATA</sequence>
<organism evidence="3 4">
    <name type="scientific">Penicillium cinerascens</name>
    <dbReference type="NCBI Taxonomy" id="70096"/>
    <lineage>
        <taxon>Eukaryota</taxon>
        <taxon>Fungi</taxon>
        <taxon>Dikarya</taxon>
        <taxon>Ascomycota</taxon>
        <taxon>Pezizomycotina</taxon>
        <taxon>Eurotiomycetes</taxon>
        <taxon>Eurotiomycetidae</taxon>
        <taxon>Eurotiales</taxon>
        <taxon>Aspergillaceae</taxon>
        <taxon>Penicillium</taxon>
    </lineage>
</organism>
<comment type="caution">
    <text evidence="3">The sequence shown here is derived from an EMBL/GenBank/DDBJ whole genome shotgun (WGS) entry which is preliminary data.</text>
</comment>
<accession>A0A9W9MHZ6</accession>
<reference evidence="3" key="1">
    <citation type="submission" date="2022-12" db="EMBL/GenBank/DDBJ databases">
        <authorList>
            <person name="Petersen C."/>
        </authorList>
    </citation>
    <scope>NUCLEOTIDE SEQUENCE</scope>
    <source>
        <strain evidence="3">IBT 15544</strain>
    </source>
</reference>
<feature type="domain" description="Apple" evidence="2">
    <location>
        <begin position="346"/>
        <end position="380"/>
    </location>
</feature>
<dbReference type="AlphaFoldDB" id="A0A9W9MHZ6"/>
<name>A0A9W9MHZ6_9EURO</name>
<proteinExistence type="predicted"/>
<dbReference type="RefSeq" id="XP_058307599.1">
    <property type="nucleotide sequence ID" value="XM_058453408.1"/>
</dbReference>
<evidence type="ECO:0000259" key="2">
    <source>
        <dbReference type="Pfam" id="PF00024"/>
    </source>
</evidence>